<dbReference type="EMBL" id="JARBJD010000017">
    <property type="protein sequence ID" value="KAK2961223.1"/>
    <property type="molecule type" value="Genomic_DNA"/>
</dbReference>
<feature type="domain" description="PAP-associated" evidence="4">
    <location>
        <begin position="1690"/>
        <end position="1767"/>
    </location>
</feature>
<dbReference type="PANTHER" id="PTHR23092">
    <property type="entry name" value="POLY(A) RNA POLYMERASE"/>
    <property type="match status" value="1"/>
</dbReference>
<dbReference type="Proteomes" id="UP001281761">
    <property type="component" value="Unassembled WGS sequence"/>
</dbReference>
<feature type="compositionally biased region" description="Low complexity" evidence="3">
    <location>
        <begin position="354"/>
        <end position="363"/>
    </location>
</feature>
<evidence type="ECO:0000313" key="6">
    <source>
        <dbReference type="EMBL" id="KAK2961223.1"/>
    </source>
</evidence>
<dbReference type="PANTHER" id="PTHR23092:SF15">
    <property type="entry name" value="INACTIVE NON-CANONICAL POLY(A) RNA POLYMERASE PROTEIN TRF4-2-RELATED"/>
    <property type="match status" value="1"/>
</dbReference>
<feature type="region of interest" description="Disordered" evidence="3">
    <location>
        <begin position="85"/>
        <end position="569"/>
    </location>
</feature>
<feature type="compositionally biased region" description="Basic and acidic residues" evidence="3">
    <location>
        <begin position="141"/>
        <end position="220"/>
    </location>
</feature>
<protein>
    <submittedName>
        <fullName evidence="6">DNA polymerase sigma</fullName>
    </submittedName>
</protein>
<sequence>MSDNPLHPFATSTHIPVATGLPFHLSADAISIFRQQMDQNSTARIQIPQNPPERIPWDKAINDQLQSSRSLTLLNTSFTVKETHINQQLETNPTQESSSKDPQIPQSPPPSNQANIQSQPEASTPKRINKKQRKKEKKNNHRIEREISQGSLDTDKEADNRRQRELAEKRKEERLKKEEEERKKKEKTKEEKRKREEERRKKNLEIKRRKEEKLHEHDPSPEVLSESGDSNRDTSSVQEQEPNALSQTSRASTQTTSTIPPIPPNSVHFSPVFANKPKQTVPIPPPSISTTDQTSKNPQPQAERSPSSKRSVSSTPIQKDPKSSDVHSALPPLPPQPLSLPPSQTTPRPPSPATPLSTSQSSSNRRFSFSELDEMTKAFKAKQGRSMAQSDSATSLQNDQPLLSRSQSQQRHSRGNSVDSRSFLVSPRNTSPALLSRSGSLHSGSPTHSPSPYTPDPHFTVPLAFPFGAGPFEPLDVLPPQTSPPIFHPTHRRSSSTSSGQSPTCEPQVTPTLAQSPHPSTNTQTQTQKDTRNTSPDALTASSDSLKSRTSADTDKDESTKNEDTEAITKKATITSQSINARPFVPSFKAKATQLNEKAITFIPKDTHNTNGNNHSLNSKGISIPDFHSKTISPHLHPHSPHSPLTSQTDSLLPLSNARLPVQFSGFHYGPYRQTYVGSTPPSSPSINRRTPTPQLHTQQSDSLLPDPYIPLPPNVPPAPPLSINLQSSFQPHHAQSYSVSPDLLSKQYNNLRHHQPILIPTPPPLPGTQPGRSMGPLTISQHTTPSHAVFYPSHLSQTSNGLYTSTSFHQVPHRPIPDTLFSTNNWEPISSTVDIQALVNKLPKPKVTSSFLKDLTALSNAYASLSLFSSNLGSKGTEEPTSSKDNGETIVSGLLRRARFNPQHPHHPSLLFSPSFPLLLPKAQPSFSSLHSVPSVAHATPLYFINKYFLLYFLSLPDTFSLRLPPQLPRQIDAPHTPSPFSSITPSYSSMSSYNLYSSLIHTSSDAQLLNYPWLHHPAGCYAPLISERLSTAHSMQSSQTVPSPIFPDVAPYRIPPVSDYPSDLEDASTNQASNDRMLTEEILSHVSHLSLTKAECFLRFELIDHITKVVQKSCTTSSQPLLLYVYGSFSSYLSIPTSDIDIEILTLAQYRYIVRAQNYIRHMFEFWYGAAFTHNFPSLHESVSKWTGEGAHNSPDEFKRLLARVVSQGTDNPVDVCERCGSLNFSGFCDCSPFSLIDEGDTKGKDQRDDKRTLFASVPPSPAPPTPCASPSITSLMKLQAEQTLNSSLQTLLDFSYPLFPLNNPQLSDLQKYLSRPTSKLCLSPSETDGWLDIPAMANDMLPIPFVSETAFAPLGPLKSTPAGTPNKEKQLNLIAVSETAVDTPLSIRRSSSAPTLHGIAEANMKGGNSPTHDDFTEFTINSQAPAAESADPTHSSVLTPIVPSRTYPDIITPKHRHGGLIMMEDGQDSAEEMKLPVDANQPQEGLTVSISDSPFTFAHPSKKRPSSIKNVSFTMPDTPADLIPSSYDDTVNLFLKLPPKPASNSGETLEVLTQVQRCLEWTLDQHDSSTVTPSDATMSEINSRLSVNFISTAKVPIVKIHDEQTNLNVDVGYGSVTGITNSDYLRCLLVVYPTARPLILIVKAFLAAEGLNEPFKGGLGGYALSLLVVSHLQQFKRNFGKDWKTTSLGCLLTCFFQLYGESPTLPQPPNSNQRFSFSRYAVSVRGEGRYILLETLKHSNRNLAMATNFTYSNIVVEDPLDPENNTARSCYQISLIQRNFCRAFGILSSPTTPPPSAKQIRQHDIALVMRNEYERYAQHETVESFVRTEYLKGRSEEQVKSDHLSMVKTLCTFVLPTIPPHTLAPLTQPDHPLTPFISTLAELSGQAPQAFLSSTPEDVEVPTKLGALLPTDPYFLTQRQTANKFIQRLFTFGNPLLQFAVKHDFD</sequence>
<proteinExistence type="predicted"/>
<organism evidence="6 7">
    <name type="scientific">Blattamonas nauphoetae</name>
    <dbReference type="NCBI Taxonomy" id="2049346"/>
    <lineage>
        <taxon>Eukaryota</taxon>
        <taxon>Metamonada</taxon>
        <taxon>Preaxostyla</taxon>
        <taxon>Oxymonadida</taxon>
        <taxon>Blattamonas</taxon>
    </lineage>
</organism>
<feature type="compositionally biased region" description="Polar residues" evidence="3">
    <location>
        <begin position="503"/>
        <end position="545"/>
    </location>
</feature>
<feature type="compositionally biased region" description="Low complexity" evidence="3">
    <location>
        <begin position="434"/>
        <end position="445"/>
    </location>
</feature>
<dbReference type="InterPro" id="IPR054708">
    <property type="entry name" value="MTPAP-like_central"/>
</dbReference>
<keyword evidence="2" id="KW-0460">Magnesium</keyword>
<keyword evidence="7" id="KW-1185">Reference proteome</keyword>
<feature type="compositionally biased region" description="Polar residues" evidence="3">
    <location>
        <begin position="292"/>
        <end position="304"/>
    </location>
</feature>
<feature type="compositionally biased region" description="Polar residues" evidence="3">
    <location>
        <begin position="386"/>
        <end position="403"/>
    </location>
</feature>
<feature type="compositionally biased region" description="Polar residues" evidence="3">
    <location>
        <begin position="676"/>
        <end position="702"/>
    </location>
</feature>
<name>A0ABQ9YC27_9EUKA</name>
<dbReference type="InterPro" id="IPR045862">
    <property type="entry name" value="Trf4-like"/>
</dbReference>
<feature type="compositionally biased region" description="Polar residues" evidence="3">
    <location>
        <begin position="85"/>
        <end position="96"/>
    </location>
</feature>
<dbReference type="Pfam" id="PF03828">
    <property type="entry name" value="PAP_assoc"/>
    <property type="match status" value="1"/>
</dbReference>
<dbReference type="SUPFAM" id="SSF81631">
    <property type="entry name" value="PAP/OAS1 substrate-binding domain"/>
    <property type="match status" value="1"/>
</dbReference>
<dbReference type="SUPFAM" id="SSF81301">
    <property type="entry name" value="Nucleotidyltransferase"/>
    <property type="match status" value="2"/>
</dbReference>
<feature type="compositionally biased region" description="Low complexity" evidence="3">
    <location>
        <begin position="246"/>
        <end position="259"/>
    </location>
</feature>
<accession>A0ABQ9YC27</accession>
<reference evidence="6 7" key="1">
    <citation type="journal article" date="2022" name="bioRxiv">
        <title>Genomics of Preaxostyla Flagellates Illuminates Evolutionary Transitions and the Path Towards Mitochondrial Loss.</title>
        <authorList>
            <person name="Novak L.V.F."/>
            <person name="Treitli S.C."/>
            <person name="Pyrih J."/>
            <person name="Halakuc P."/>
            <person name="Pipaliya S.V."/>
            <person name="Vacek V."/>
            <person name="Brzon O."/>
            <person name="Soukal P."/>
            <person name="Eme L."/>
            <person name="Dacks J.B."/>
            <person name="Karnkowska A."/>
            <person name="Elias M."/>
            <person name="Hampl V."/>
        </authorList>
    </citation>
    <scope>NUCLEOTIDE SEQUENCE [LARGE SCALE GENOMIC DNA]</scope>
    <source>
        <strain evidence="6">NAU3</strain>
        <tissue evidence="6">Gut</tissue>
    </source>
</reference>
<keyword evidence="1" id="KW-0479">Metal-binding</keyword>
<dbReference type="Pfam" id="PF22600">
    <property type="entry name" value="MTPAP-like_central"/>
    <property type="match status" value="1"/>
</dbReference>
<evidence type="ECO:0000256" key="1">
    <source>
        <dbReference type="ARBA" id="ARBA00022723"/>
    </source>
</evidence>
<gene>
    <name evidence="6" type="ORF">BLNAU_3669</name>
</gene>
<feature type="compositionally biased region" description="Polar residues" evidence="3">
    <location>
        <begin position="233"/>
        <end position="245"/>
    </location>
</feature>
<evidence type="ECO:0000259" key="4">
    <source>
        <dbReference type="Pfam" id="PF03828"/>
    </source>
</evidence>
<feature type="compositionally biased region" description="Basic residues" evidence="3">
    <location>
        <begin position="127"/>
        <end position="140"/>
    </location>
</feature>
<evidence type="ECO:0000313" key="7">
    <source>
        <dbReference type="Proteomes" id="UP001281761"/>
    </source>
</evidence>
<evidence type="ECO:0000259" key="5">
    <source>
        <dbReference type="Pfam" id="PF22600"/>
    </source>
</evidence>
<feature type="compositionally biased region" description="Pro residues" evidence="3">
    <location>
        <begin position="331"/>
        <end position="340"/>
    </location>
</feature>
<feature type="region of interest" description="Disordered" evidence="3">
    <location>
        <begin position="675"/>
        <end position="702"/>
    </location>
</feature>
<comment type="caution">
    <text evidence="6">The sequence shown here is derived from an EMBL/GenBank/DDBJ whole genome shotgun (WGS) entry which is preliminary data.</text>
</comment>
<evidence type="ECO:0000256" key="3">
    <source>
        <dbReference type="SAM" id="MobiDB-lite"/>
    </source>
</evidence>
<evidence type="ECO:0000256" key="2">
    <source>
        <dbReference type="ARBA" id="ARBA00022842"/>
    </source>
</evidence>
<dbReference type="Gene3D" id="1.10.1410.10">
    <property type="match status" value="1"/>
</dbReference>
<feature type="compositionally biased region" description="Basic and acidic residues" evidence="3">
    <location>
        <begin position="546"/>
        <end position="569"/>
    </location>
</feature>
<dbReference type="InterPro" id="IPR043519">
    <property type="entry name" value="NT_sf"/>
</dbReference>
<feature type="domain" description="Poly(A) RNA polymerase mitochondrial-like central palm" evidence="5">
    <location>
        <begin position="1588"/>
        <end position="1630"/>
    </location>
</feature>
<dbReference type="InterPro" id="IPR002058">
    <property type="entry name" value="PAP_assoc"/>
</dbReference>